<accession>A0A3M8X1U4</accession>
<proteinExistence type="predicted"/>
<dbReference type="GO" id="GO:0046872">
    <property type="term" value="F:metal ion binding"/>
    <property type="evidence" value="ECO:0007669"/>
    <property type="project" value="InterPro"/>
</dbReference>
<dbReference type="InterPro" id="IPR034660">
    <property type="entry name" value="DinB/YfiT-like"/>
</dbReference>
<evidence type="ECO:0000259" key="2">
    <source>
        <dbReference type="Pfam" id="PF11716"/>
    </source>
</evidence>
<dbReference type="RefSeq" id="WP_123098547.1">
    <property type="nucleotide sequence ID" value="NZ_RIBZ01000046.1"/>
</dbReference>
<dbReference type="EMBL" id="RIBZ01000046">
    <property type="protein sequence ID" value="RNG36077.1"/>
    <property type="molecule type" value="Genomic_DNA"/>
</dbReference>
<sequence>MTDRLPAADLRNIVAALRIERTEMLDFTSSLSDEEWAAPSAAAGWRIADIVAHIGATARNCYTPPRTGYAPRYQPRTTQRRPRRPATRLEPGTGHGRVHPRHPPSDHAPRPHPTHPHHPATHTAHRTRTLSLGPVDRRRPRLRPLHAPAATTWRQHSAGPRRPPTPTGCERS</sequence>
<name>A0A3M8X1U4_9ACTN</name>
<dbReference type="AlphaFoldDB" id="A0A3M8X1U4"/>
<dbReference type="SUPFAM" id="SSF109854">
    <property type="entry name" value="DinB/YfiT-like putative metalloenzymes"/>
    <property type="match status" value="1"/>
</dbReference>
<comment type="caution">
    <text evidence="3">The sequence shown here is derived from an EMBL/GenBank/DDBJ whole genome shotgun (WGS) entry which is preliminary data.</text>
</comment>
<keyword evidence="4" id="KW-1185">Reference proteome</keyword>
<feature type="compositionally biased region" description="Basic residues" evidence="1">
    <location>
        <begin position="110"/>
        <end position="128"/>
    </location>
</feature>
<evidence type="ECO:0000313" key="4">
    <source>
        <dbReference type="Proteomes" id="UP000275401"/>
    </source>
</evidence>
<dbReference type="InterPro" id="IPR024344">
    <property type="entry name" value="MDMPI_metal-binding"/>
</dbReference>
<evidence type="ECO:0000256" key="1">
    <source>
        <dbReference type="SAM" id="MobiDB-lite"/>
    </source>
</evidence>
<gene>
    <name evidence="3" type="ORF">EEJ42_03455</name>
</gene>
<protein>
    <recommendedName>
        <fullName evidence="2">Mycothiol-dependent maleylpyruvate isomerase metal-binding domain-containing protein</fullName>
    </recommendedName>
</protein>
<dbReference type="Proteomes" id="UP000275401">
    <property type="component" value="Unassembled WGS sequence"/>
</dbReference>
<dbReference type="Gene3D" id="1.20.120.450">
    <property type="entry name" value="dinb family like domain"/>
    <property type="match status" value="1"/>
</dbReference>
<evidence type="ECO:0000313" key="3">
    <source>
        <dbReference type="EMBL" id="RNG36077.1"/>
    </source>
</evidence>
<feature type="region of interest" description="Disordered" evidence="1">
    <location>
        <begin position="60"/>
        <end position="172"/>
    </location>
</feature>
<feature type="domain" description="Mycothiol-dependent maleylpyruvate isomerase metal-binding" evidence="2">
    <location>
        <begin position="17"/>
        <end position="142"/>
    </location>
</feature>
<organism evidence="3 4">
    <name type="scientific">Streptomyces botrytidirepellens</name>
    <dbReference type="NCBI Taxonomy" id="2486417"/>
    <lineage>
        <taxon>Bacteria</taxon>
        <taxon>Bacillati</taxon>
        <taxon>Actinomycetota</taxon>
        <taxon>Actinomycetes</taxon>
        <taxon>Kitasatosporales</taxon>
        <taxon>Streptomycetaceae</taxon>
        <taxon>Streptomyces</taxon>
    </lineage>
</organism>
<reference evidence="3 4" key="1">
    <citation type="submission" date="2018-11" db="EMBL/GenBank/DDBJ databases">
        <title>The Potential of Streptomyces as Biocontrol Agents against the Tomato grey mould, Botrytis cinerea (Gray mold) Frontiers in Microbiology.</title>
        <authorList>
            <person name="Li D."/>
        </authorList>
    </citation>
    <scope>NUCLEOTIDE SEQUENCE [LARGE SCALE GENOMIC DNA]</scope>
    <source>
        <strain evidence="3 4">NEAU-LD23</strain>
    </source>
</reference>
<dbReference type="Pfam" id="PF11716">
    <property type="entry name" value="MDMPI_N"/>
    <property type="match status" value="1"/>
</dbReference>